<name>A0A367RVB4_NOSPU</name>
<proteinExistence type="predicted"/>
<sequence length="68" mass="6851">MIINDLSHVETVLENENVQGGIAFADANSIAFAFGKNIAITSIATSTVAVSKKYSLSASVGSSSSSAG</sequence>
<organism evidence="1 2">
    <name type="scientific">Nostoc punctiforme NIES-2108</name>
    <dbReference type="NCBI Taxonomy" id="1356359"/>
    <lineage>
        <taxon>Bacteria</taxon>
        <taxon>Bacillati</taxon>
        <taxon>Cyanobacteriota</taxon>
        <taxon>Cyanophyceae</taxon>
        <taxon>Nostocales</taxon>
        <taxon>Nostocaceae</taxon>
        <taxon>Nostoc</taxon>
    </lineage>
</organism>
<evidence type="ECO:0000313" key="2">
    <source>
        <dbReference type="Proteomes" id="UP000252085"/>
    </source>
</evidence>
<dbReference type="EMBL" id="LXQE01000075">
    <property type="protein sequence ID" value="RCJ40508.1"/>
    <property type="molecule type" value="Genomic_DNA"/>
</dbReference>
<accession>A0A367RVB4</accession>
<dbReference type="AlphaFoldDB" id="A0A367RVB4"/>
<reference evidence="1 2" key="1">
    <citation type="submission" date="2016-04" db="EMBL/GenBank/DDBJ databases">
        <authorList>
            <person name="Evans L.H."/>
            <person name="Alamgir A."/>
            <person name="Owens N."/>
            <person name="Weber N.D."/>
            <person name="Virtaneva K."/>
            <person name="Barbian K."/>
            <person name="Babar A."/>
            <person name="Rosenke K."/>
        </authorList>
    </citation>
    <scope>NUCLEOTIDE SEQUENCE [LARGE SCALE GENOMIC DNA]</scope>
    <source>
        <strain evidence="1">NIES-2108</strain>
    </source>
</reference>
<dbReference type="Proteomes" id="UP000252085">
    <property type="component" value="Unassembled WGS sequence"/>
</dbReference>
<evidence type="ECO:0000313" key="1">
    <source>
        <dbReference type="EMBL" id="RCJ40508.1"/>
    </source>
</evidence>
<gene>
    <name evidence="1" type="ORF">A6769_03890</name>
</gene>
<protein>
    <submittedName>
        <fullName evidence="1">Uncharacterized protein</fullName>
    </submittedName>
</protein>
<comment type="caution">
    <text evidence="1">The sequence shown here is derived from an EMBL/GenBank/DDBJ whole genome shotgun (WGS) entry which is preliminary data.</text>
</comment>